<dbReference type="InterPro" id="IPR036388">
    <property type="entry name" value="WH-like_DNA-bd_sf"/>
</dbReference>
<dbReference type="Gene3D" id="1.10.10.10">
    <property type="entry name" value="Winged helix-like DNA-binding domain superfamily/Winged helix DNA-binding domain"/>
    <property type="match status" value="1"/>
</dbReference>
<evidence type="ECO:0000259" key="5">
    <source>
        <dbReference type="Pfam" id="PF21543"/>
    </source>
</evidence>
<dbReference type="PANTHER" id="PTHR37296">
    <property type="entry name" value="CONSERVED VIRULENCE FACTOR B"/>
    <property type="match status" value="1"/>
</dbReference>
<dbReference type="InterPro" id="IPR048588">
    <property type="entry name" value="CvfB_S1_2nd"/>
</dbReference>
<reference evidence="6 7" key="1">
    <citation type="submission" date="2019-07" db="EMBL/GenBank/DDBJ databases">
        <title>Whole genome shotgun sequence of Sporosarcina luteola NBRC 105378.</title>
        <authorList>
            <person name="Hosoyama A."/>
            <person name="Uohara A."/>
            <person name="Ohji S."/>
            <person name="Ichikawa N."/>
        </authorList>
    </citation>
    <scope>NUCLEOTIDE SEQUENCE [LARGE SCALE GENOMIC DNA]</scope>
    <source>
        <strain evidence="6 7">NBRC 105378</strain>
    </source>
</reference>
<dbReference type="Pfam" id="PF21191">
    <property type="entry name" value="CvfB_1st"/>
    <property type="match status" value="1"/>
</dbReference>
<feature type="domain" description="Conserved virulence factor B first S1" evidence="2">
    <location>
        <begin position="14"/>
        <end position="71"/>
    </location>
</feature>
<dbReference type="PANTHER" id="PTHR37296:SF1">
    <property type="entry name" value="CONSERVED VIRULENCE FACTOR B"/>
    <property type="match status" value="1"/>
</dbReference>
<organism evidence="6 7">
    <name type="scientific">Sporosarcina luteola</name>
    <dbReference type="NCBI Taxonomy" id="582850"/>
    <lineage>
        <taxon>Bacteria</taxon>
        <taxon>Bacillati</taxon>
        <taxon>Bacillota</taxon>
        <taxon>Bacilli</taxon>
        <taxon>Bacillales</taxon>
        <taxon>Caryophanaceae</taxon>
        <taxon>Sporosarcina</taxon>
    </lineage>
</organism>
<keyword evidence="7" id="KW-1185">Reference proteome</keyword>
<dbReference type="Gene3D" id="2.40.50.140">
    <property type="entry name" value="Nucleic acid-binding proteins"/>
    <property type="match status" value="2"/>
</dbReference>
<dbReference type="AlphaFoldDB" id="A0A511ZBG1"/>
<evidence type="ECO:0000313" key="6">
    <source>
        <dbReference type="EMBL" id="GEN84780.1"/>
    </source>
</evidence>
<evidence type="ECO:0000256" key="1">
    <source>
        <dbReference type="PIRNR" id="PIRNR012524"/>
    </source>
</evidence>
<feature type="domain" description="Conserved virulence factor B third S1" evidence="5">
    <location>
        <begin position="154"/>
        <end position="223"/>
    </location>
</feature>
<dbReference type="InterPro" id="IPR014464">
    <property type="entry name" value="CvfB_fam"/>
</dbReference>
<gene>
    <name evidence="6" type="ORF">SLU01_30920</name>
</gene>
<dbReference type="InterPro" id="IPR040764">
    <property type="entry name" value="CvfB_WH"/>
</dbReference>
<evidence type="ECO:0000259" key="4">
    <source>
        <dbReference type="Pfam" id="PF21191"/>
    </source>
</evidence>
<accession>A0A511ZBG1</accession>
<comment type="similarity">
    <text evidence="1">Belongs to the CvfB family.</text>
</comment>
<name>A0A511ZBG1_9BACL</name>
<dbReference type="InterPro" id="IPR048587">
    <property type="entry name" value="CvfB_S1_3rd"/>
</dbReference>
<dbReference type="Pfam" id="PF17783">
    <property type="entry name" value="WHD_CvfB"/>
    <property type="match status" value="1"/>
</dbReference>
<evidence type="ECO:0000259" key="2">
    <source>
        <dbReference type="Pfam" id="PF13509"/>
    </source>
</evidence>
<dbReference type="PIRSF" id="PIRSF012524">
    <property type="entry name" value="YitL_S1"/>
    <property type="match status" value="1"/>
</dbReference>
<feature type="domain" description="Conserved virulence factor B second S1" evidence="4">
    <location>
        <begin position="81"/>
        <end position="140"/>
    </location>
</feature>
<dbReference type="Pfam" id="PF21543">
    <property type="entry name" value="CvfB_2nd"/>
    <property type="match status" value="1"/>
</dbReference>
<proteinExistence type="inferred from homology"/>
<protein>
    <recommendedName>
        <fullName evidence="8">S1 motif domain-containing protein</fullName>
    </recommendedName>
</protein>
<dbReference type="InterPro" id="IPR039566">
    <property type="entry name" value="CvfB_S1_st"/>
</dbReference>
<dbReference type="Pfam" id="PF13509">
    <property type="entry name" value="S1_2"/>
    <property type="match status" value="1"/>
</dbReference>
<evidence type="ECO:0000259" key="3">
    <source>
        <dbReference type="Pfam" id="PF17783"/>
    </source>
</evidence>
<dbReference type="Proteomes" id="UP000321901">
    <property type="component" value="Unassembled WGS sequence"/>
</dbReference>
<sequence length="292" mass="33034">MEEVDEQMTEHKPGFLAQLTVKGQEGSRWILDGDDEDIMINASEFETQPEIGDAVEVFLYMNRRGELTATLNKPDMTIGSFGWGRVIRIDEKEGAYVDIGSSFEVLVNKADLPRVKALWPKTDDELFMTLRTDLGGNIFGRLATEERVLELIADAPKELFNKNVKARAYRLLPVGSFFLSTPETYRIFVHHTERENEPRLGEEVEIRIIDVREDGTLNGSLLPRKEERLGDDADTVYRYLTDVGGKMPFSDKSTPDEISEMFGMSKAAFKRALGKLMKEGKITQGDGWTTVK</sequence>
<feature type="domain" description="Conserved virulence factor B-like winged helix" evidence="3">
    <location>
        <begin position="234"/>
        <end position="289"/>
    </location>
</feature>
<dbReference type="EMBL" id="BJYL01000047">
    <property type="protein sequence ID" value="GEN84780.1"/>
    <property type="molecule type" value="Genomic_DNA"/>
</dbReference>
<evidence type="ECO:0008006" key="8">
    <source>
        <dbReference type="Google" id="ProtNLM"/>
    </source>
</evidence>
<evidence type="ECO:0000313" key="7">
    <source>
        <dbReference type="Proteomes" id="UP000321901"/>
    </source>
</evidence>
<comment type="caution">
    <text evidence="6">The sequence shown here is derived from an EMBL/GenBank/DDBJ whole genome shotgun (WGS) entry which is preliminary data.</text>
</comment>
<dbReference type="InterPro" id="IPR012340">
    <property type="entry name" value="NA-bd_OB-fold"/>
</dbReference>